<proteinExistence type="predicted"/>
<dbReference type="Pfam" id="PF13517">
    <property type="entry name" value="FG-GAP_3"/>
    <property type="match status" value="2"/>
</dbReference>
<keyword evidence="2" id="KW-1185">Reference proteome</keyword>
<name>A0ABS6RUD0_9BACT</name>
<protein>
    <submittedName>
        <fullName evidence="1">VCBS repeat-containing protein</fullName>
    </submittedName>
</protein>
<dbReference type="EMBL" id="JABXWD010000013">
    <property type="protein sequence ID" value="MBV6340232.1"/>
    <property type="molecule type" value="Genomic_DNA"/>
</dbReference>
<gene>
    <name evidence="1" type="ORF">HWQ67_01410</name>
</gene>
<evidence type="ECO:0000313" key="1">
    <source>
        <dbReference type="EMBL" id="MBV6340232.1"/>
    </source>
</evidence>
<sequence>MCSIDKLMVIVFLLLSLILANSQSFGQTGEKRYLKAVSIDIPYGTENGSVGAQTIGNDAKIGPESFSIDSDGSVYIADTVNGRILAFSSNGDYQYKIDIKKEITVSDLSIGKSGNIFIYDGVTRKLHQLVGSQNKRTISKNTVNVSSLLDSLNVQQSIGPLRAVGDDIYISTGDQDDIFIGKIARDRLSSPQSLNVPVSDKKGITSLNGRSYFVELIRWEKGFIDVNEGTVNRTFELPLSGIVSIEFLQEDIYGDFYIQTERIKNDSIILEVHQFSKEGKLIETLKIPGNEYFYWTVKLVSVSDRGDIYQFMPGKDKAKLNVYRKQLSTSQPSVSDEPEESILYDLVQETETNSENGLSEEVQTRWSGDTWSNMTRSEIKDLAGKMIDVKWDLTNVAISNYIKGYRYTFPLGSYIGEAYTQTNPQQSVDEFLISIDATNNGPKTPNPKETGYGADCSGLVSQSWRLPKRQTTVTFRDDVGIKNCGGEVCFYYLTSTDVCSIKTDCPPPSSILLKTGDALNAANWHIILFGRYLSSGKFESMEETRYTAQRKQWPWKDLAAAGGAYAHVAYKPMRRSRITDDNFGAGKRIKIFASGGATLRKKPCTDNVKCEAVTKVPSNSNGIIQAAPSGYQYPYDFDKFRWWYIRFDGVQEPGWMTEGYLFKPADRDFNRDGKSDILWRRTNATQPKQDMQIWFMDYPRRVEGKEDLSSTPDKRNLDSKGLEWQIAGVGDFNGNGGGDILWRKTTNGDLAIRLMELAKSKEEGTLNPNESNWQASDWQVAGIGDFDGNGKSDILLRNTSGDLKIWFIDGIKKVSSGDVKPNDSTWNGTKSNWQIAGIGDFDGDGKSDILLRNTSTGELQIWLMDKETIVRTGSPFNGNVGFVWEIKGIGDFDGDGKSDILWRNTNSDTEDENSGKVVIWLMDSTGIKVGGNDSPGKIGLDFQIAGTGDFDGDGKSDILWRNTDQGHDWVSIWLMDGIKRAKIVLLPGKSSDWNTQP</sequence>
<dbReference type="PANTHER" id="PTHR46580:SF2">
    <property type="entry name" value="MAM DOMAIN-CONTAINING PROTEIN"/>
    <property type="match status" value="1"/>
</dbReference>
<reference evidence="1 2" key="1">
    <citation type="journal article" date="2020" name="J Geophys Res Biogeosci">
        <title>Magnetotaxis as an Adaptation to Enable Bacterial Shuttling of Microbial Sulfur and Sulfur Cycling Across Aquatic Oxic#Anoxic Interfaces.</title>
        <authorList>
            <person name="Li J."/>
            <person name="Liu P."/>
            <person name="Wang J."/>
            <person name="Roberts A.P."/>
            <person name="Pan Y."/>
        </authorList>
    </citation>
    <scope>NUCLEOTIDE SEQUENCE [LARGE SCALE GENOMIC DNA]</scope>
    <source>
        <strain evidence="1 2">MYR-1_YQ</strain>
    </source>
</reference>
<dbReference type="Pfam" id="PF20067">
    <property type="entry name" value="SSL_N"/>
    <property type="match status" value="1"/>
</dbReference>
<organism evidence="1 2">
    <name type="scientific">Candidatus Magnetobacterium casense</name>
    <dbReference type="NCBI Taxonomy" id="1455061"/>
    <lineage>
        <taxon>Bacteria</taxon>
        <taxon>Pseudomonadati</taxon>
        <taxon>Nitrospirota</taxon>
        <taxon>Thermodesulfovibrionia</taxon>
        <taxon>Thermodesulfovibrionales</taxon>
        <taxon>Candidatus Magnetobacteriaceae</taxon>
        <taxon>Candidatus Magnetobacterium</taxon>
    </lineage>
</organism>
<accession>A0ABS6RUD0</accession>
<evidence type="ECO:0000313" key="2">
    <source>
        <dbReference type="Proteomes" id="UP001196980"/>
    </source>
</evidence>
<dbReference type="InterPro" id="IPR013517">
    <property type="entry name" value="FG-GAP"/>
</dbReference>
<dbReference type="RefSeq" id="WP_218250855.1">
    <property type="nucleotide sequence ID" value="NZ_JABXWD010000013.1"/>
</dbReference>
<dbReference type="PANTHER" id="PTHR46580">
    <property type="entry name" value="SENSOR KINASE-RELATED"/>
    <property type="match status" value="1"/>
</dbReference>
<dbReference type="Proteomes" id="UP001196980">
    <property type="component" value="Unassembled WGS sequence"/>
</dbReference>
<comment type="caution">
    <text evidence="1">The sequence shown here is derived from an EMBL/GenBank/DDBJ whole genome shotgun (WGS) entry which is preliminary data.</text>
</comment>